<keyword evidence="3" id="KW-1185">Reference proteome</keyword>
<dbReference type="InterPro" id="IPR042099">
    <property type="entry name" value="ANL_N_sf"/>
</dbReference>
<accession>A0AAN9SL41</accession>
<dbReference type="PROSITE" id="PS00455">
    <property type="entry name" value="AMP_BINDING"/>
    <property type="match status" value="1"/>
</dbReference>
<sequence>MELWAAIVCGFVAVWVLIWLKMLLAMVEYDDWLEAEQLYGLQRWEAIRGFHRRQWEATGCIDDSNIGGEWVGYDDDGIVVLWAPLLSNCVNVAIIKRNFINIPKYTKLLRIRYDEPLRMDLMRHGEWSETHDFGRNRVPLVHFDDIDIWIKDISNKWKLRIVINIVVRLKDKFRAQVAVTLFHFYASLPFASSTNHQMATFPINNNHARAFSPPHHALPLCLTRTTFSPTNYGAAAPPLSRFRLFCLSRTETFDIRRCSPFLESSLLLGDDSIGSNEWKAVPDIWRSSAEKYGDNVALVDPYHDPPTTMTYKQLEQAILDFAEGLRVIGVRPDEKLALFADNSCRWLVADQGMMASGAINVVRGSRSSVEELLQIYNHSESVALVVDNPEMFSRVANTFYSRTSMRFIILLWGEKSDLAGQENKFVPVFSFMEVIDLGCESRRKLSNAHEQRYIYEAIKSDSIATLVYTSGTTGNPKGVMLTHQNLLHQIKNLWDVVPAEVGDIFLSMLPPWHAYERACEYFIFTCGIEQVYTTVRNLKDDLKRYQPHYLISVPLVFETLYSGIMKQISTSSVVRKLVALTFLRISKAYMEYKRIYEGKCLTKNKQQTSHLYAMLDWLWARVIATILLPIHILAKKLVYNKIHSAIGISKAGISGGGSLPWEVDKFFEAIGVKVQNGYGLTETSPVIAARRPRCNVLGSVGHPINQTEFKIVDSETDEVLPPGSKGILKVRGPQVMKGYFKNPLATNQALDGDGWLNTGDIGWIVPHHSTGRSCNSSGVIVVEGRAKDTIVLSTGENVEPAELEEAAMRSSIIHQIVVVGQDKRRLGAVIVPNKEEVLMVARKLSIIDSNNSDVSEEKVMSLIHQELKTWMSESPFQIGPVLLVNEPFTIDNGLLTPTMKIRRDRVAAQYREQIDNLYK</sequence>
<dbReference type="Gene3D" id="2.30.38.10">
    <property type="entry name" value="Luciferase, Domain 3"/>
    <property type="match status" value="1"/>
</dbReference>
<gene>
    <name evidence="2" type="ORF">VNO78_11263</name>
</gene>
<dbReference type="GO" id="GO:0008922">
    <property type="term" value="F:long-chain fatty acid [acyl-carrier-protein] ligase activity"/>
    <property type="evidence" value="ECO:0007669"/>
    <property type="project" value="TreeGrafter"/>
</dbReference>
<dbReference type="AlphaFoldDB" id="A0AAN9SL41"/>
<dbReference type="Gene3D" id="3.40.50.12780">
    <property type="entry name" value="N-terminal domain of ligase-like"/>
    <property type="match status" value="1"/>
</dbReference>
<reference evidence="2 3" key="1">
    <citation type="submission" date="2024-01" db="EMBL/GenBank/DDBJ databases">
        <title>The genomes of 5 underutilized Papilionoideae crops provide insights into root nodulation and disease resistanc.</title>
        <authorList>
            <person name="Jiang F."/>
        </authorList>
    </citation>
    <scope>NUCLEOTIDE SEQUENCE [LARGE SCALE GENOMIC DNA]</scope>
    <source>
        <strain evidence="2">DUOXIRENSHENG_FW03</strain>
        <tissue evidence="2">Leaves</tissue>
    </source>
</reference>
<name>A0AAN9SL41_PSOTE</name>
<dbReference type="InterPro" id="IPR052987">
    <property type="entry name" value="Chloroplast_AMP-bd_Enzymes"/>
</dbReference>
<dbReference type="Gene3D" id="3.40.50.980">
    <property type="match status" value="1"/>
</dbReference>
<dbReference type="InterPro" id="IPR045851">
    <property type="entry name" value="AMP-bd_C_sf"/>
</dbReference>
<dbReference type="CDD" id="cd17640">
    <property type="entry name" value="LC_FACS_like"/>
    <property type="match status" value="1"/>
</dbReference>
<dbReference type="InterPro" id="IPR000873">
    <property type="entry name" value="AMP-dep_synth/lig_dom"/>
</dbReference>
<evidence type="ECO:0000313" key="3">
    <source>
        <dbReference type="Proteomes" id="UP001386955"/>
    </source>
</evidence>
<dbReference type="PANTHER" id="PTHR43813:SF1">
    <property type="entry name" value="ACYL-ACTIVATING ENZYME 16, CHLOROPLASTIC-RELATED"/>
    <property type="match status" value="1"/>
</dbReference>
<protein>
    <recommendedName>
        <fullName evidence="1">AMP-dependent synthetase/ligase domain-containing protein</fullName>
    </recommendedName>
</protein>
<proteinExistence type="predicted"/>
<dbReference type="Pfam" id="PF00501">
    <property type="entry name" value="AMP-binding"/>
    <property type="match status" value="1"/>
</dbReference>
<dbReference type="GO" id="GO:0030497">
    <property type="term" value="P:fatty acid elongation"/>
    <property type="evidence" value="ECO:0007669"/>
    <property type="project" value="TreeGrafter"/>
</dbReference>
<organism evidence="2 3">
    <name type="scientific">Psophocarpus tetragonolobus</name>
    <name type="common">Winged bean</name>
    <name type="synonym">Dolichos tetragonolobus</name>
    <dbReference type="NCBI Taxonomy" id="3891"/>
    <lineage>
        <taxon>Eukaryota</taxon>
        <taxon>Viridiplantae</taxon>
        <taxon>Streptophyta</taxon>
        <taxon>Embryophyta</taxon>
        <taxon>Tracheophyta</taxon>
        <taxon>Spermatophyta</taxon>
        <taxon>Magnoliopsida</taxon>
        <taxon>eudicotyledons</taxon>
        <taxon>Gunneridae</taxon>
        <taxon>Pentapetalae</taxon>
        <taxon>rosids</taxon>
        <taxon>fabids</taxon>
        <taxon>Fabales</taxon>
        <taxon>Fabaceae</taxon>
        <taxon>Papilionoideae</taxon>
        <taxon>50 kb inversion clade</taxon>
        <taxon>NPAAA clade</taxon>
        <taxon>indigoferoid/millettioid clade</taxon>
        <taxon>Phaseoleae</taxon>
        <taxon>Psophocarpus</taxon>
    </lineage>
</organism>
<evidence type="ECO:0000259" key="1">
    <source>
        <dbReference type="Pfam" id="PF00501"/>
    </source>
</evidence>
<feature type="domain" description="AMP-dependent synthetase/ligase" evidence="1">
    <location>
        <begin position="287"/>
        <end position="740"/>
    </location>
</feature>
<comment type="caution">
    <text evidence="2">The sequence shown here is derived from an EMBL/GenBank/DDBJ whole genome shotgun (WGS) entry which is preliminary data.</text>
</comment>
<dbReference type="PANTHER" id="PTHR43813">
    <property type="entry name" value="ACYL-ACTIVATING ENZYME 16, CHLOROPLASTIC-RELATED"/>
    <property type="match status" value="1"/>
</dbReference>
<dbReference type="Proteomes" id="UP001386955">
    <property type="component" value="Unassembled WGS sequence"/>
</dbReference>
<dbReference type="Pfam" id="PF23562">
    <property type="entry name" value="AMP-binding_C_3"/>
    <property type="match status" value="1"/>
</dbReference>
<dbReference type="SUPFAM" id="SSF56801">
    <property type="entry name" value="Acetyl-CoA synthetase-like"/>
    <property type="match status" value="1"/>
</dbReference>
<dbReference type="InterPro" id="IPR020845">
    <property type="entry name" value="AMP-binding_CS"/>
</dbReference>
<dbReference type="Gene3D" id="3.30.300.30">
    <property type="match status" value="1"/>
</dbReference>
<evidence type="ECO:0000313" key="2">
    <source>
        <dbReference type="EMBL" id="KAK7400064.1"/>
    </source>
</evidence>
<dbReference type="GO" id="GO:0009507">
    <property type="term" value="C:chloroplast"/>
    <property type="evidence" value="ECO:0007669"/>
    <property type="project" value="TreeGrafter"/>
</dbReference>
<dbReference type="EMBL" id="JAYMYS010000003">
    <property type="protein sequence ID" value="KAK7400064.1"/>
    <property type="molecule type" value="Genomic_DNA"/>
</dbReference>